<name>A0A167P959_CORFA</name>
<dbReference type="OrthoDB" id="630188at2759"/>
<evidence type="ECO:0000313" key="2">
    <source>
        <dbReference type="EMBL" id="OAA56416.1"/>
    </source>
</evidence>
<gene>
    <name evidence="2" type="ORF">ISF_07484</name>
</gene>
<proteinExistence type="predicted"/>
<evidence type="ECO:0000259" key="1">
    <source>
        <dbReference type="Pfam" id="PF00149"/>
    </source>
</evidence>
<dbReference type="GeneID" id="30023776"/>
<dbReference type="InterPro" id="IPR029052">
    <property type="entry name" value="Metallo-depent_PP-like"/>
</dbReference>
<dbReference type="GO" id="GO:0016787">
    <property type="term" value="F:hydrolase activity"/>
    <property type="evidence" value="ECO:0007669"/>
    <property type="project" value="InterPro"/>
</dbReference>
<keyword evidence="3" id="KW-1185">Reference proteome</keyword>
<dbReference type="Gene3D" id="3.60.21.10">
    <property type="match status" value="1"/>
</dbReference>
<dbReference type="Pfam" id="PF00149">
    <property type="entry name" value="Metallophos"/>
    <property type="match status" value="1"/>
</dbReference>
<dbReference type="InterPro" id="IPR051693">
    <property type="entry name" value="UPF0046_metallophosphoest"/>
</dbReference>
<reference evidence="2 3" key="1">
    <citation type="journal article" date="2016" name="Genome Biol. Evol.">
        <title>Divergent and convergent evolution of fungal pathogenicity.</title>
        <authorList>
            <person name="Shang Y."/>
            <person name="Xiao G."/>
            <person name="Zheng P."/>
            <person name="Cen K."/>
            <person name="Zhan S."/>
            <person name="Wang C."/>
        </authorList>
    </citation>
    <scope>NUCLEOTIDE SEQUENCE [LARGE SCALE GENOMIC DNA]</scope>
    <source>
        <strain evidence="2 3">ARSEF 2679</strain>
    </source>
</reference>
<dbReference type="RefSeq" id="XP_018701683.1">
    <property type="nucleotide sequence ID" value="XM_018851087.1"/>
</dbReference>
<dbReference type="EMBL" id="AZHB01000022">
    <property type="protein sequence ID" value="OAA56416.1"/>
    <property type="molecule type" value="Genomic_DNA"/>
</dbReference>
<dbReference type="AlphaFoldDB" id="A0A167P959"/>
<feature type="domain" description="Calcineurin-like phosphoesterase" evidence="1">
    <location>
        <begin position="45"/>
        <end position="248"/>
    </location>
</feature>
<protein>
    <submittedName>
        <fullName evidence="2">Metallophosphoesterase domain protein</fullName>
    </submittedName>
</protein>
<evidence type="ECO:0000313" key="3">
    <source>
        <dbReference type="Proteomes" id="UP000076744"/>
    </source>
</evidence>
<comment type="caution">
    <text evidence="2">The sequence shown here is derived from an EMBL/GenBank/DDBJ whole genome shotgun (WGS) entry which is preliminary data.</text>
</comment>
<dbReference type="PANTHER" id="PTHR12905:SF18">
    <property type="entry name" value="ESTER HYDROLASE, PUTATIVE (AFU_ORTHOLOGUE AFUA_4G03130)-RELATED"/>
    <property type="match status" value="1"/>
</dbReference>
<dbReference type="Proteomes" id="UP000076744">
    <property type="component" value="Unassembled WGS sequence"/>
</dbReference>
<dbReference type="PANTHER" id="PTHR12905">
    <property type="entry name" value="METALLOPHOSPHOESTERASE"/>
    <property type="match status" value="1"/>
</dbReference>
<accession>A0A167P959</accession>
<sequence length="326" mass="36574">MADTAKTQSQKTRQQCWAERLIESHRANTHLPPEKPKEFPIRVVCISDTRGTCDRYPEVPDGDLLIHAGNLTELGSFEAIQEEIHWLDELPHKYKVVVAGNLDRFLDDEYLKDHPDPKYRHAKTKADMDWSKVYYLEDGKPITLRFSKPGLGHDSKDQQGSSRTLRIFGSPWTPNRGGKFAFQYDPSDAEFLKTKFSSVEAGQVDIVVTHGPPKYHQDGTGDDHAGCPHLAAEIGRVRPRLHVFGHIPTGYGCERILYDKPQSEFEKMKAAGSAEWRDVLRLAKSAVKPSVASLLGLSRGDDTFFVNAAVSDGPKSDLREPIVVEL</sequence>
<dbReference type="CDD" id="cd07379">
    <property type="entry name" value="MPP_239FB"/>
    <property type="match status" value="1"/>
</dbReference>
<dbReference type="SUPFAM" id="SSF56300">
    <property type="entry name" value="Metallo-dependent phosphatases"/>
    <property type="match status" value="1"/>
</dbReference>
<dbReference type="InterPro" id="IPR004843">
    <property type="entry name" value="Calcineurin-like_PHP"/>
</dbReference>
<organism evidence="2 3">
    <name type="scientific">Cordyceps fumosorosea (strain ARSEF 2679)</name>
    <name type="common">Isaria fumosorosea</name>
    <dbReference type="NCBI Taxonomy" id="1081104"/>
    <lineage>
        <taxon>Eukaryota</taxon>
        <taxon>Fungi</taxon>
        <taxon>Dikarya</taxon>
        <taxon>Ascomycota</taxon>
        <taxon>Pezizomycotina</taxon>
        <taxon>Sordariomycetes</taxon>
        <taxon>Hypocreomycetidae</taxon>
        <taxon>Hypocreales</taxon>
        <taxon>Cordycipitaceae</taxon>
        <taxon>Cordyceps</taxon>
    </lineage>
</organism>